<sequence length="574" mass="61514">MAALAVASSNDNAPTTGAAALLSPMLLNYRRPSTPPLADAEHHLPNTPQQHVHCLGELPSFRRQKSGNEPFAGRVVLAVSWTSASRTCNISGGMLVLLLLGLFDGAFPAPAERNRWIEINNQVLNALFTIISLYQHPALCHHLFLLCRWRPHDAAELRAAYCKGAPASACTWPSSSRCCTSRWYASTCSAVSTGGTRYTKATRPELTEDGFFVLGVVAPVAAAVYTVCSPLGKDGQCHELACSNSAAETQSQMHPTPIGHVVTEPEWAGGMLDCGGDTSSAWCLSLPCTFCVSGWNMERLGFGNAYVHAVTFALLCMAPLWVLGVSALHIRDYAISDMVGGAGVVLCACGLLYGGYWRIQMRKRFGLPGSRACCGSKSLTDYARWLLCWPCALALEVRTANLYHVDGEILYSKVADGGHEERQPLLLAVSSDHDDVLLSATITVANGPLVVVHDETTTMAPPVHQVAVVQIEDEKPEECSVSLHREMVNSWIPTSVPPGEEYESLSEPSQAMVNDYDHRLSSAGKLEAWRGGGGGGGEGEEAHQYGDSGVSAHSFVHKGNCSLAREAEGIGHVA</sequence>
<accession>A0A2T8I702</accession>
<dbReference type="InterPro" id="IPR006461">
    <property type="entry name" value="PLAC_motif_containing"/>
</dbReference>
<comment type="subcellular location">
    <subcellularLocation>
        <location evidence="1">Membrane</location>
    </subcellularLocation>
</comment>
<evidence type="ECO:0000256" key="2">
    <source>
        <dbReference type="ARBA" id="ARBA00022692"/>
    </source>
</evidence>
<dbReference type="NCBIfam" id="TIGR01571">
    <property type="entry name" value="A_thal_Cys_rich"/>
    <property type="match status" value="1"/>
</dbReference>
<name>A0A2T8I702_9POAL</name>
<keyword evidence="4 5" id="KW-0472">Membrane</keyword>
<dbReference type="EMBL" id="CM008053">
    <property type="protein sequence ID" value="PVH33447.1"/>
    <property type="molecule type" value="Genomic_DNA"/>
</dbReference>
<dbReference type="GO" id="GO:0009975">
    <property type="term" value="F:cyclase activity"/>
    <property type="evidence" value="ECO:0007669"/>
    <property type="project" value="TreeGrafter"/>
</dbReference>
<evidence type="ECO:0000256" key="3">
    <source>
        <dbReference type="ARBA" id="ARBA00022989"/>
    </source>
</evidence>
<dbReference type="AlphaFoldDB" id="A0A2T8I702"/>
<gene>
    <name evidence="6" type="ORF">PAHAL_8G005500</name>
</gene>
<feature type="transmembrane region" description="Helical" evidence="5">
    <location>
        <begin position="333"/>
        <end position="354"/>
    </location>
</feature>
<evidence type="ECO:0000256" key="5">
    <source>
        <dbReference type="SAM" id="Phobius"/>
    </source>
</evidence>
<dbReference type="PANTHER" id="PTHR31045">
    <property type="entry name" value="PLAC8 FAMILY PROTEIN-RELATED"/>
    <property type="match status" value="1"/>
</dbReference>
<dbReference type="InterPro" id="IPR021369">
    <property type="entry name" value="DUF2985"/>
</dbReference>
<keyword evidence="3 5" id="KW-1133">Transmembrane helix</keyword>
<protein>
    <submittedName>
        <fullName evidence="6">Uncharacterized protein</fullName>
    </submittedName>
</protein>
<organism evidence="6">
    <name type="scientific">Panicum hallii</name>
    <dbReference type="NCBI Taxonomy" id="206008"/>
    <lineage>
        <taxon>Eukaryota</taxon>
        <taxon>Viridiplantae</taxon>
        <taxon>Streptophyta</taxon>
        <taxon>Embryophyta</taxon>
        <taxon>Tracheophyta</taxon>
        <taxon>Spermatophyta</taxon>
        <taxon>Magnoliopsida</taxon>
        <taxon>Liliopsida</taxon>
        <taxon>Poales</taxon>
        <taxon>Poaceae</taxon>
        <taxon>PACMAD clade</taxon>
        <taxon>Panicoideae</taxon>
        <taxon>Panicodae</taxon>
        <taxon>Paniceae</taxon>
        <taxon>Panicinae</taxon>
        <taxon>Panicum</taxon>
        <taxon>Panicum sect. Panicum</taxon>
    </lineage>
</organism>
<reference evidence="6" key="1">
    <citation type="submission" date="2018-04" db="EMBL/GenBank/DDBJ databases">
        <title>WGS assembly of Panicum hallii.</title>
        <authorList>
            <person name="Lovell J."/>
            <person name="Jenkins J."/>
            <person name="Lowry D."/>
            <person name="Mamidi S."/>
            <person name="Sreedasyam A."/>
            <person name="Weng X."/>
            <person name="Barry K."/>
            <person name="Bonette J."/>
            <person name="Campitelli B."/>
            <person name="Daum C."/>
            <person name="Gordon S."/>
            <person name="Gould B."/>
            <person name="Lipzen A."/>
            <person name="Macqueen A."/>
            <person name="Palacio-Mejia J."/>
            <person name="Plott C."/>
            <person name="Shakirov E."/>
            <person name="Shu S."/>
            <person name="Yoshinaga Y."/>
            <person name="Zane M."/>
            <person name="Rokhsar D."/>
            <person name="Grimwood J."/>
            <person name="Schmutz J."/>
            <person name="Juenger T."/>
        </authorList>
    </citation>
    <scope>NUCLEOTIDE SEQUENCE [LARGE SCALE GENOMIC DNA]</scope>
    <source>
        <strain evidence="6">FIL2</strain>
    </source>
</reference>
<keyword evidence="2 5" id="KW-0812">Transmembrane</keyword>
<dbReference type="Proteomes" id="UP000243499">
    <property type="component" value="Chromosome 8"/>
</dbReference>
<dbReference type="Pfam" id="PF04749">
    <property type="entry name" value="PLAC8"/>
    <property type="match status" value="1"/>
</dbReference>
<evidence type="ECO:0000313" key="6">
    <source>
        <dbReference type="EMBL" id="PVH33447.1"/>
    </source>
</evidence>
<evidence type="ECO:0000256" key="4">
    <source>
        <dbReference type="ARBA" id="ARBA00023136"/>
    </source>
</evidence>
<dbReference type="Gramene" id="PVH33447">
    <property type="protein sequence ID" value="PVH33447"/>
    <property type="gene ID" value="PAHAL_8G005500"/>
</dbReference>
<dbReference type="Pfam" id="PF11204">
    <property type="entry name" value="DUF2985"/>
    <property type="match status" value="1"/>
</dbReference>
<dbReference type="GO" id="GO:0016020">
    <property type="term" value="C:membrane"/>
    <property type="evidence" value="ECO:0007669"/>
    <property type="project" value="UniProtKB-SubCell"/>
</dbReference>
<evidence type="ECO:0000256" key="1">
    <source>
        <dbReference type="ARBA" id="ARBA00004370"/>
    </source>
</evidence>
<feature type="transmembrane region" description="Helical" evidence="5">
    <location>
        <begin position="305"/>
        <end position="327"/>
    </location>
</feature>
<dbReference type="PANTHER" id="PTHR31045:SF3">
    <property type="entry name" value="OS12G0109700 PROTEIN"/>
    <property type="match status" value="1"/>
</dbReference>
<dbReference type="GO" id="GO:0051762">
    <property type="term" value="P:sesquiterpene biosynthetic process"/>
    <property type="evidence" value="ECO:0007669"/>
    <property type="project" value="TreeGrafter"/>
</dbReference>
<proteinExistence type="predicted"/>